<keyword evidence="3" id="KW-1185">Reference proteome</keyword>
<dbReference type="eggNOG" id="ENOG502ZC2W">
    <property type="taxonomic scope" value="Bacteria"/>
</dbReference>
<evidence type="ECO:0000259" key="1">
    <source>
        <dbReference type="Pfam" id="PF18894"/>
    </source>
</evidence>
<gene>
    <name evidence="2" type="ORF">I593_00011</name>
</gene>
<dbReference type="RefSeq" id="WP_016165280.1">
    <property type="nucleotide sequence ID" value="NZ_JHZG01000051.1"/>
</dbReference>
<feature type="domain" description="Putative phage metallopeptidase" evidence="1">
    <location>
        <begin position="34"/>
        <end position="194"/>
    </location>
</feature>
<dbReference type="AlphaFoldDB" id="R9BAF7"/>
<dbReference type="Pfam" id="PF18894">
    <property type="entry name" value="PhageMetallopep"/>
    <property type="match status" value="1"/>
</dbReference>
<reference evidence="2 3" key="1">
    <citation type="submission" date="2013-03" db="EMBL/GenBank/DDBJ databases">
        <title>The Genome Sequence of Acinetobacter tandoii CIP 107469.</title>
        <authorList>
            <consortium name="The Broad Institute Genome Sequencing Platform"/>
            <consortium name="The Broad Institute Genome Sequencing Center for Infectious Disease"/>
            <person name="Cerqueira G."/>
            <person name="Feldgarden M."/>
            <person name="Courvalin P."/>
            <person name="Perichon B."/>
            <person name="Grillot-Courvalin C."/>
            <person name="Clermont D."/>
            <person name="Rocha E."/>
            <person name="Yoon E.-J."/>
            <person name="Nemec A."/>
            <person name="Walker B."/>
            <person name="Young S.K."/>
            <person name="Zeng Q."/>
            <person name="Gargeya S."/>
            <person name="Fitzgerald M."/>
            <person name="Haas B."/>
            <person name="Abouelleil A."/>
            <person name="Alvarado L."/>
            <person name="Arachchi H.M."/>
            <person name="Berlin A.M."/>
            <person name="Chapman S.B."/>
            <person name="Dewar J."/>
            <person name="Goldberg J."/>
            <person name="Griggs A."/>
            <person name="Gujja S."/>
            <person name="Hansen M."/>
            <person name="Howarth C."/>
            <person name="Imamovic A."/>
            <person name="Larimer J."/>
            <person name="McCowan C."/>
            <person name="Murphy C."/>
            <person name="Neiman D."/>
            <person name="Pearson M."/>
            <person name="Priest M."/>
            <person name="Roberts A."/>
            <person name="Saif S."/>
            <person name="Shea T."/>
            <person name="Sisk P."/>
            <person name="Sykes S."/>
            <person name="Wortman J."/>
            <person name="Nusbaum C."/>
            <person name="Birren B."/>
        </authorList>
    </citation>
    <scope>NUCLEOTIDE SEQUENCE [LARGE SCALE GENOMIC DNA]</scope>
    <source>
        <strain evidence="2 3">CIP 107469</strain>
    </source>
</reference>
<dbReference type="OrthoDB" id="6933687at2"/>
<evidence type="ECO:0000313" key="2">
    <source>
        <dbReference type="EMBL" id="EOR11397.1"/>
    </source>
</evidence>
<proteinExistence type="predicted"/>
<dbReference type="PATRIC" id="fig|1120927.3.peg.10"/>
<dbReference type="EMBL" id="AQFM01000001">
    <property type="protein sequence ID" value="EOR11397.1"/>
    <property type="molecule type" value="Genomic_DNA"/>
</dbReference>
<organism evidence="2 3">
    <name type="scientific">Acinetobacter tandoii DSM 14970 = CIP 107469</name>
    <dbReference type="NCBI Taxonomy" id="1120927"/>
    <lineage>
        <taxon>Bacteria</taxon>
        <taxon>Pseudomonadati</taxon>
        <taxon>Pseudomonadota</taxon>
        <taxon>Gammaproteobacteria</taxon>
        <taxon>Moraxellales</taxon>
        <taxon>Moraxellaceae</taxon>
        <taxon>Acinetobacter</taxon>
    </lineage>
</organism>
<sequence length="216" mass="25124">MKNDVGFVVQQRPYPPDWLFALDTPNFAPAPELWKWIKQIFLNPEHKLFNPDHQHLGAFYYPQIAVIWANGGFRKQGRFVVGQAEKIMINAGGWKKARQEEQYYQWFQTMPEYLITIDAQYAKQSNDVNFCALIEHELYHIAHKLDEWGAPSYNRETGKPKLEIRSHDVEEFVGVVRRYGATSKEIEEMAKAVNSRPEVSKADIYHACGTCYLKVV</sequence>
<evidence type="ECO:0000313" key="3">
    <source>
        <dbReference type="Proteomes" id="UP000016201"/>
    </source>
</evidence>
<dbReference type="Proteomes" id="UP000016201">
    <property type="component" value="Unassembled WGS sequence"/>
</dbReference>
<comment type="caution">
    <text evidence="2">The sequence shown here is derived from an EMBL/GenBank/DDBJ whole genome shotgun (WGS) entry which is preliminary data.</text>
</comment>
<name>R9BAF7_9GAMM</name>
<protein>
    <recommendedName>
        <fullName evidence="1">Putative phage metallopeptidase domain-containing protein</fullName>
    </recommendedName>
</protein>
<accession>R9BAF7</accession>
<dbReference type="InterPro" id="IPR043998">
    <property type="entry name" value="Put_Metallopep"/>
</dbReference>